<dbReference type="AlphaFoldDB" id="A0A8H3CCY4"/>
<comment type="caution">
    <text evidence="2">The sequence shown here is derived from an EMBL/GenBank/DDBJ whole genome shotgun (WGS) entry which is preliminary data.</text>
</comment>
<evidence type="ECO:0000313" key="3">
    <source>
        <dbReference type="Proteomes" id="UP000663853"/>
    </source>
</evidence>
<feature type="compositionally biased region" description="Low complexity" evidence="1">
    <location>
        <begin position="161"/>
        <end position="183"/>
    </location>
</feature>
<feature type="compositionally biased region" description="Acidic residues" evidence="1">
    <location>
        <begin position="66"/>
        <end position="81"/>
    </location>
</feature>
<gene>
    <name evidence="2" type="ORF">RDB_LOCUS89161</name>
</gene>
<protein>
    <submittedName>
        <fullName evidence="2">Uncharacterized protein</fullName>
    </submittedName>
</protein>
<sequence length="183" mass="19489">MLSGFSGLYCKSQLKTNLKNDQKKYTGPTSGRTKLPAHTQIPEWQRDHDKAVADMLEYTIEAHPDEDVDKDDTGDAPEDSEPQANNHETDTNGACQGTSGTGNIAPQDADPETQQTDTTSVSVAPQSGVLVPETQESASLGGTQHSWAGGSSVDCQRRPMHASSSSSPISRPSSALASQHRPN</sequence>
<evidence type="ECO:0000256" key="1">
    <source>
        <dbReference type="SAM" id="MobiDB-lite"/>
    </source>
</evidence>
<name>A0A8H3CCY4_9AGAM</name>
<feature type="compositionally biased region" description="Polar residues" evidence="1">
    <location>
        <begin position="134"/>
        <end position="146"/>
    </location>
</feature>
<proteinExistence type="predicted"/>
<feature type="compositionally biased region" description="Polar residues" evidence="1">
    <location>
        <begin position="82"/>
        <end position="104"/>
    </location>
</feature>
<dbReference type="EMBL" id="CAJMXA010002463">
    <property type="protein sequence ID" value="CAE6481300.1"/>
    <property type="molecule type" value="Genomic_DNA"/>
</dbReference>
<reference evidence="2" key="1">
    <citation type="submission" date="2021-01" db="EMBL/GenBank/DDBJ databases">
        <authorList>
            <person name="Kaushik A."/>
        </authorList>
    </citation>
    <scope>NUCLEOTIDE SEQUENCE</scope>
    <source>
        <strain evidence="2">AG6-10EEA</strain>
    </source>
</reference>
<accession>A0A8H3CCY4</accession>
<evidence type="ECO:0000313" key="2">
    <source>
        <dbReference type="EMBL" id="CAE6481300.1"/>
    </source>
</evidence>
<organism evidence="2 3">
    <name type="scientific">Rhizoctonia solani</name>
    <dbReference type="NCBI Taxonomy" id="456999"/>
    <lineage>
        <taxon>Eukaryota</taxon>
        <taxon>Fungi</taxon>
        <taxon>Dikarya</taxon>
        <taxon>Basidiomycota</taxon>
        <taxon>Agaricomycotina</taxon>
        <taxon>Agaricomycetes</taxon>
        <taxon>Cantharellales</taxon>
        <taxon>Ceratobasidiaceae</taxon>
        <taxon>Rhizoctonia</taxon>
    </lineage>
</organism>
<feature type="region of interest" description="Disordered" evidence="1">
    <location>
        <begin position="17"/>
        <end position="183"/>
    </location>
</feature>
<dbReference type="Proteomes" id="UP000663853">
    <property type="component" value="Unassembled WGS sequence"/>
</dbReference>
<feature type="compositionally biased region" description="Polar residues" evidence="1">
    <location>
        <begin position="112"/>
        <end position="125"/>
    </location>
</feature>